<dbReference type="Gene3D" id="2.70.180.10">
    <property type="entry name" value="Hypothetical protein YojF"/>
    <property type="match status" value="1"/>
</dbReference>
<dbReference type="InterPro" id="IPR036492">
    <property type="entry name" value="YojF_sf"/>
</dbReference>
<dbReference type="RefSeq" id="WP_211558471.1">
    <property type="nucleotide sequence ID" value="NZ_JAGVRK010000001.1"/>
</dbReference>
<dbReference type="InterPro" id="IPR014934">
    <property type="entry name" value="DUF1806"/>
</dbReference>
<proteinExistence type="predicted"/>
<keyword evidence="2" id="KW-1185">Reference proteome</keyword>
<dbReference type="Proteomes" id="UP000682403">
    <property type="component" value="Unassembled WGS sequence"/>
</dbReference>
<protein>
    <submittedName>
        <fullName evidence="1">YojF family protein</fullName>
    </submittedName>
</protein>
<dbReference type="SUPFAM" id="SSF89442">
    <property type="entry name" value="Hypothetical protein YojF"/>
    <property type="match status" value="1"/>
</dbReference>
<dbReference type="EMBL" id="JAGVRK010000001">
    <property type="protein sequence ID" value="MBS2969251.1"/>
    <property type="molecule type" value="Genomic_DNA"/>
</dbReference>
<sequence>MKPIIPSEVQTYLDQHANKDVYIHLETTTGAYNAHQNENSMTVVAFIRNVKFRYSLAKITGFGPFRVGLKMEEGWTYAEGLTDFTIDEQNRLILAGHHPDGKLAIALQISTVPFPS</sequence>
<gene>
    <name evidence="1" type="ORF">J9317_10795</name>
</gene>
<comment type="caution">
    <text evidence="1">The sequence shown here is derived from an EMBL/GenBank/DDBJ whole genome shotgun (WGS) entry which is preliminary data.</text>
</comment>
<accession>A0ABS5LEV8</accession>
<evidence type="ECO:0000313" key="1">
    <source>
        <dbReference type="EMBL" id="MBS2969251.1"/>
    </source>
</evidence>
<dbReference type="Pfam" id="PF08830">
    <property type="entry name" value="DUF1806"/>
    <property type="match status" value="1"/>
</dbReference>
<reference evidence="1 2" key="1">
    <citation type="submission" date="2021-04" db="EMBL/GenBank/DDBJ databases">
        <title>Metabacillus sp. strain KIGAM252 whole genome sequence.</title>
        <authorList>
            <person name="Seo M.-J."/>
            <person name="Cho E.-S."/>
            <person name="Hwang C.Y."/>
            <person name="Yoon D.J."/>
        </authorList>
    </citation>
    <scope>NUCLEOTIDE SEQUENCE [LARGE SCALE GENOMIC DNA]</scope>
    <source>
        <strain evidence="1 2">KIGAM252</strain>
    </source>
</reference>
<organism evidence="1 2">
    <name type="scientific">Metabacillus flavus</name>
    <dbReference type="NCBI Taxonomy" id="2823519"/>
    <lineage>
        <taxon>Bacteria</taxon>
        <taxon>Bacillati</taxon>
        <taxon>Bacillota</taxon>
        <taxon>Bacilli</taxon>
        <taxon>Bacillales</taxon>
        <taxon>Bacillaceae</taxon>
        <taxon>Metabacillus</taxon>
    </lineage>
</organism>
<evidence type="ECO:0000313" key="2">
    <source>
        <dbReference type="Proteomes" id="UP000682403"/>
    </source>
</evidence>
<name>A0ABS5LEV8_9BACI</name>